<dbReference type="Proteomes" id="UP001338125">
    <property type="component" value="Unassembled WGS sequence"/>
</dbReference>
<sequence>MVHSQKLTAEALLGAPRRSPAVPNANGTLALYTVSTHDFKESKTLNELKIIDIETGFSKRITYDDKFHDALWIPGSNDEIIGLRSLESGHTQVVVSYTSTGRSYITAEIPAPVSTLKLKLLPDGDIAFVVAGLVGDDGSLFNDVADKPKSTGRVFDTSNVRVWNDLRKRQRYSLWYNKLELHRDGTWRFAGPLINLVPSPRLEAPIGVYDGTPSNNYDIGNEGIAFLAKDSSLWRPEQTLFSTPYYIRLNSFSHPPTEIPQMIERVTSEGSGISANIRISPDDKTIAFLYASEEDIQDVRLYTASVESLTAVDVFSLIMDTQSEEKFPPDGFEFAGSYDAMIIQITKHGRNALIYQRLYYGEKPLTFFNEGSVNAFFPLKQGKWGELLITSNSYIDSSLWQIVSASDAGFIDYDTTTVTTVSSATKHGLNFGLSSEMVTEFWYEGVDGLFIHSFMIRPSDFDETKKYPWVLMPHGGPISSWQDSWSTRWNMASWAEQGYVVICPNVSGSVGYGLDFAKRVEGQWGGKPYQDLLYLIEHLEQLPYLDRDKAVLAGASYGGYMVSWFLGHDVIDKFCCAVWHDGIFSIPGSSLQGDLIINNGEYGPSPYPWISDVEMDRWNPARPELLRKWKDAPPTLVIASEKDYRCPITEGLATFNTLQAQGVPSRFLTFSDEGHWVLNPENSLVWHQTVWDWVRRCVDGDIRRGDTEW</sequence>
<dbReference type="Gene3D" id="3.40.50.1820">
    <property type="entry name" value="alpha/beta hydrolase"/>
    <property type="match status" value="1"/>
</dbReference>
<feature type="domain" description="Peptidase S9 prolyl oligopeptidase catalytic" evidence="5">
    <location>
        <begin position="485"/>
        <end position="699"/>
    </location>
</feature>
<accession>A0ABR0S868</accession>
<dbReference type="Pfam" id="PF00326">
    <property type="entry name" value="Peptidase_S9"/>
    <property type="match status" value="1"/>
</dbReference>
<evidence type="ECO:0000256" key="2">
    <source>
        <dbReference type="ARBA" id="ARBA00022729"/>
    </source>
</evidence>
<comment type="similarity">
    <text evidence="1">Belongs to the peptidase S9C family.</text>
</comment>
<comment type="caution">
    <text evidence="6">The sequence shown here is derived from an EMBL/GenBank/DDBJ whole genome shotgun (WGS) entry which is preliminary data.</text>
</comment>
<dbReference type="InterPro" id="IPR029058">
    <property type="entry name" value="AB_hydrolase_fold"/>
</dbReference>
<dbReference type="InterPro" id="IPR001375">
    <property type="entry name" value="Peptidase_S9_cat"/>
</dbReference>
<evidence type="ECO:0000259" key="5">
    <source>
        <dbReference type="Pfam" id="PF00326"/>
    </source>
</evidence>
<evidence type="ECO:0000313" key="6">
    <source>
        <dbReference type="EMBL" id="KAK5987980.1"/>
    </source>
</evidence>
<protein>
    <recommendedName>
        <fullName evidence="4">Dipeptidyl-peptidase V</fullName>
    </recommendedName>
</protein>
<dbReference type="SUPFAM" id="SSF82171">
    <property type="entry name" value="DPP6 N-terminal domain-like"/>
    <property type="match status" value="1"/>
</dbReference>
<evidence type="ECO:0000256" key="3">
    <source>
        <dbReference type="ARBA" id="ARBA00022801"/>
    </source>
</evidence>
<evidence type="ECO:0000256" key="4">
    <source>
        <dbReference type="ARBA" id="ARBA00032829"/>
    </source>
</evidence>
<name>A0ABR0S868_9HYPO</name>
<keyword evidence="7" id="KW-1185">Reference proteome</keyword>
<keyword evidence="3" id="KW-0378">Hydrolase</keyword>
<reference evidence="6 7" key="1">
    <citation type="submission" date="2024-01" db="EMBL/GenBank/DDBJ databases">
        <title>Complete genome of Cladobotryum mycophilum ATHUM6906.</title>
        <authorList>
            <person name="Christinaki A.C."/>
            <person name="Myridakis A.I."/>
            <person name="Kouvelis V.N."/>
        </authorList>
    </citation>
    <scope>NUCLEOTIDE SEQUENCE [LARGE SCALE GENOMIC DNA]</scope>
    <source>
        <strain evidence="6 7">ATHUM6906</strain>
    </source>
</reference>
<proteinExistence type="inferred from homology"/>
<dbReference type="EMBL" id="JAVFKD010000016">
    <property type="protein sequence ID" value="KAK5987980.1"/>
    <property type="molecule type" value="Genomic_DNA"/>
</dbReference>
<gene>
    <name evidence="6" type="ORF">PT974_12116</name>
</gene>
<evidence type="ECO:0000313" key="7">
    <source>
        <dbReference type="Proteomes" id="UP001338125"/>
    </source>
</evidence>
<dbReference type="SUPFAM" id="SSF53474">
    <property type="entry name" value="alpha/beta-Hydrolases"/>
    <property type="match status" value="1"/>
</dbReference>
<dbReference type="PANTHER" id="PTHR42776:SF13">
    <property type="entry name" value="DIPEPTIDYL-PEPTIDASE 5"/>
    <property type="match status" value="1"/>
</dbReference>
<keyword evidence="2" id="KW-0732">Signal</keyword>
<organism evidence="6 7">
    <name type="scientific">Cladobotryum mycophilum</name>
    <dbReference type="NCBI Taxonomy" id="491253"/>
    <lineage>
        <taxon>Eukaryota</taxon>
        <taxon>Fungi</taxon>
        <taxon>Dikarya</taxon>
        <taxon>Ascomycota</taxon>
        <taxon>Pezizomycotina</taxon>
        <taxon>Sordariomycetes</taxon>
        <taxon>Hypocreomycetidae</taxon>
        <taxon>Hypocreales</taxon>
        <taxon>Hypocreaceae</taxon>
        <taxon>Cladobotryum</taxon>
    </lineage>
</organism>
<dbReference type="PANTHER" id="PTHR42776">
    <property type="entry name" value="SERINE PEPTIDASE S9 FAMILY MEMBER"/>
    <property type="match status" value="1"/>
</dbReference>
<evidence type="ECO:0000256" key="1">
    <source>
        <dbReference type="ARBA" id="ARBA00010040"/>
    </source>
</evidence>